<proteinExistence type="predicted"/>
<reference evidence="2" key="1">
    <citation type="submission" date="2016-11" db="UniProtKB">
        <authorList>
            <consortium name="WormBaseParasite"/>
        </authorList>
    </citation>
    <scope>IDENTIFICATION</scope>
</reference>
<dbReference type="WBParaSite" id="Csp11.Scaffold629.g14764.t1">
    <property type="protein sequence ID" value="Csp11.Scaffold629.g14764.t1"/>
    <property type="gene ID" value="Csp11.Scaffold629.g14764"/>
</dbReference>
<accession>A0A1I7U4H4</accession>
<protein>
    <submittedName>
        <fullName evidence="2">FBA_2 domain-containing protein</fullName>
    </submittedName>
</protein>
<evidence type="ECO:0000313" key="1">
    <source>
        <dbReference type="Proteomes" id="UP000095282"/>
    </source>
</evidence>
<dbReference type="PANTHER" id="PTHR21503">
    <property type="entry name" value="F-BOX-CONTAINING HYPOTHETICAL PROTEIN C.ELEGANS"/>
    <property type="match status" value="1"/>
</dbReference>
<dbReference type="PANTHER" id="PTHR21503:SF8">
    <property type="entry name" value="F-BOX ASSOCIATED DOMAIN-CONTAINING PROTEIN-RELATED"/>
    <property type="match status" value="1"/>
</dbReference>
<evidence type="ECO:0000313" key="2">
    <source>
        <dbReference type="WBParaSite" id="Csp11.Scaffold629.g14764.t1"/>
    </source>
</evidence>
<dbReference type="AlphaFoldDB" id="A0A1I7U4H4"/>
<organism evidence="1 2">
    <name type="scientific">Caenorhabditis tropicalis</name>
    <dbReference type="NCBI Taxonomy" id="1561998"/>
    <lineage>
        <taxon>Eukaryota</taxon>
        <taxon>Metazoa</taxon>
        <taxon>Ecdysozoa</taxon>
        <taxon>Nematoda</taxon>
        <taxon>Chromadorea</taxon>
        <taxon>Rhabditida</taxon>
        <taxon>Rhabditina</taxon>
        <taxon>Rhabditomorpha</taxon>
        <taxon>Rhabditoidea</taxon>
        <taxon>Rhabditidae</taxon>
        <taxon>Peloderinae</taxon>
        <taxon>Caenorhabditis</taxon>
    </lineage>
</organism>
<name>A0A1I7U4H4_9PELO</name>
<dbReference type="Proteomes" id="UP000095282">
    <property type="component" value="Unplaced"/>
</dbReference>
<sequence length="312" mass="37242">MKILKFPYVIQVEIIRQMTFGEAFLLSLATRKSMEMVQRVGWRNEKHITYMLTQRNLTVLFRRESSKPFRRNAWYYEKEDPEWRKQILFRFPGSDVQYKIEIHGRWHYSIIFWGEHMFSVMEACHSVTDKLFGRNSKYKLILDRLGVNWDLSYIGNHETHIDRFNFYNNAVRYFETIPIQKYVSTLTFNAEFPPESRFFDTYCLSSIVAFSLARQVLRHFRGRAATLHCGMCETADVAQFLSRWKVGGQLPNLETLRIDQIYSEYIVRSDGIVAFISIKPQSFYFHVTGFTEDQMMERKLTEFHSLYSSLSY</sequence>
<keyword evidence="1" id="KW-1185">Reference proteome</keyword>